<evidence type="ECO:0000313" key="3">
    <source>
        <dbReference type="Proteomes" id="UP000464262"/>
    </source>
</evidence>
<accession>A0A7Z2T2X8</accession>
<keyword evidence="3" id="KW-1185">Reference proteome</keyword>
<dbReference type="EMBL" id="CP047475">
    <property type="protein sequence ID" value="QIA63388.1"/>
    <property type="molecule type" value="Genomic_DNA"/>
</dbReference>
<evidence type="ECO:0000256" key="1">
    <source>
        <dbReference type="SAM" id="SignalP"/>
    </source>
</evidence>
<gene>
    <name evidence="2" type="ORF">GT360_07585</name>
</gene>
<dbReference type="AlphaFoldDB" id="A0A7Z2T2X8"/>
<feature type="chain" id="PRO_5031350761" evidence="1">
    <location>
        <begin position="22"/>
        <end position="310"/>
    </location>
</feature>
<dbReference type="InterPro" id="IPR021516">
    <property type="entry name" value="DUF3179"/>
</dbReference>
<dbReference type="Proteomes" id="UP000464262">
    <property type="component" value="Chromosome 1"/>
</dbReference>
<dbReference type="Pfam" id="PF11376">
    <property type="entry name" value="DUF3179"/>
    <property type="match status" value="1"/>
</dbReference>
<sequence>MNLAVNLMLTLLLFVSSTAFAYTPNGFELSNLTISQSEILPGGPGRDGIPAILEPKFVDGTQAHFMQDTDVVLGIEFSGMTKAYPIKILNWHEIVNDEIEGQQFMISYCPLCGSGMGFLAGFGEQKKTFGVSGLLYNSDVLMYDHQTESLWSQIRGSAVSGPLSGQNLIQYPLKLTRWSQWIEDHPNTKVLSTDTGFLRDYSHDPYAGYSDKPHLYFPISETTPMSYSMKETVLGLKGENRAIAFPFKELRLKGESNFKYVFEGVTLTIHWDEENLSAWVTDEQGTLVSSTLLYWFAWHVFHPETEVYRP</sequence>
<protein>
    <submittedName>
        <fullName evidence="2">DUF3179 domain-containing protein</fullName>
    </submittedName>
</protein>
<dbReference type="RefSeq" id="WP_164648282.1">
    <property type="nucleotide sequence ID" value="NZ_CP047475.1"/>
</dbReference>
<reference evidence="2 3" key="1">
    <citation type="submission" date="2020-01" db="EMBL/GenBank/DDBJ databases">
        <title>Whole genome and functional gene identification of agarase of Vibrio HN897.</title>
        <authorList>
            <person name="Liu Y."/>
            <person name="Zhao Z."/>
        </authorList>
    </citation>
    <scope>NUCLEOTIDE SEQUENCE [LARGE SCALE GENOMIC DNA]</scope>
    <source>
        <strain evidence="2 3">HN897</strain>
    </source>
</reference>
<keyword evidence="1" id="KW-0732">Signal</keyword>
<organism evidence="2 3">
    <name type="scientific">Vibrio astriarenae</name>
    <dbReference type="NCBI Taxonomy" id="1481923"/>
    <lineage>
        <taxon>Bacteria</taxon>
        <taxon>Pseudomonadati</taxon>
        <taxon>Pseudomonadota</taxon>
        <taxon>Gammaproteobacteria</taxon>
        <taxon>Vibrionales</taxon>
        <taxon>Vibrionaceae</taxon>
        <taxon>Vibrio</taxon>
    </lineage>
</organism>
<name>A0A7Z2T2X8_9VIBR</name>
<evidence type="ECO:0000313" key="2">
    <source>
        <dbReference type="EMBL" id="QIA63388.1"/>
    </source>
</evidence>
<proteinExistence type="predicted"/>
<feature type="signal peptide" evidence="1">
    <location>
        <begin position="1"/>
        <end position="21"/>
    </location>
</feature>
<dbReference type="KEGG" id="vas:GT360_07585"/>